<dbReference type="WBParaSite" id="PDA_v2.g26192.t1">
    <property type="protein sequence ID" value="PDA_v2.g26192.t1"/>
    <property type="gene ID" value="PDA_v2.g26192"/>
</dbReference>
<reference evidence="3" key="1">
    <citation type="submission" date="2022-11" db="UniProtKB">
        <authorList>
            <consortium name="WormBaseParasite"/>
        </authorList>
    </citation>
    <scope>IDENTIFICATION</scope>
</reference>
<evidence type="ECO:0000256" key="1">
    <source>
        <dbReference type="SAM" id="Coils"/>
    </source>
</evidence>
<name>A0A914Q5J7_9BILA</name>
<protein>
    <submittedName>
        <fullName evidence="3">Uncharacterized protein</fullName>
    </submittedName>
</protein>
<dbReference type="Proteomes" id="UP000887578">
    <property type="component" value="Unplaced"/>
</dbReference>
<evidence type="ECO:0000313" key="3">
    <source>
        <dbReference type="WBParaSite" id="PDA_v2.g26192.t1"/>
    </source>
</evidence>
<dbReference type="AlphaFoldDB" id="A0A914Q5J7"/>
<feature type="coiled-coil region" evidence="1">
    <location>
        <begin position="259"/>
        <end position="350"/>
    </location>
</feature>
<feature type="coiled-coil region" evidence="1">
    <location>
        <begin position="139"/>
        <end position="166"/>
    </location>
</feature>
<keyword evidence="1" id="KW-0175">Coiled coil</keyword>
<organism evidence="2 3">
    <name type="scientific">Panagrolaimus davidi</name>
    <dbReference type="NCBI Taxonomy" id="227884"/>
    <lineage>
        <taxon>Eukaryota</taxon>
        <taxon>Metazoa</taxon>
        <taxon>Ecdysozoa</taxon>
        <taxon>Nematoda</taxon>
        <taxon>Chromadorea</taxon>
        <taxon>Rhabditida</taxon>
        <taxon>Tylenchina</taxon>
        <taxon>Panagrolaimomorpha</taxon>
        <taxon>Panagrolaimoidea</taxon>
        <taxon>Panagrolaimidae</taxon>
        <taxon>Panagrolaimus</taxon>
    </lineage>
</organism>
<sequence length="388" mass="46267">MEDIGKDQAKYLKNGINENNFEEYKWSELNDDERQWLQRELKIQKQTFEQNEIELKKIVTETKALTKEFLNVIEETETLLKKYAAVECKNMTTDLRNSRLQILAATTKYEPETPMYKKYQETIEESVVVSEKPEFHELYERKITNAKIAEEEAEKYEHEIRKCKINIRKELYWMDKKSNTEQKISEIKESIEKMDPNLLKEFLRTMVIGGTLSASESPETLSDSIATQLTEFLKQMTESRNRLFEIHLKKCSKIYLEDIKKISDEAADLENGVRSLEKSLIETKKERTKEEEFCERLKERIKIVEERAAKKKEEVKEEDDKSEQQWIKEVQDLENKFFEANESREKARTDKLEIQEKIRSSQIEENNLRHRFNVFQSLKKAEKEGRKC</sequence>
<accession>A0A914Q5J7</accession>
<keyword evidence="2" id="KW-1185">Reference proteome</keyword>
<evidence type="ECO:0000313" key="2">
    <source>
        <dbReference type="Proteomes" id="UP000887578"/>
    </source>
</evidence>
<proteinExistence type="predicted"/>